<organism evidence="2 3">
    <name type="scientific">Gigaspora rosea</name>
    <dbReference type="NCBI Taxonomy" id="44941"/>
    <lineage>
        <taxon>Eukaryota</taxon>
        <taxon>Fungi</taxon>
        <taxon>Fungi incertae sedis</taxon>
        <taxon>Mucoromycota</taxon>
        <taxon>Glomeromycotina</taxon>
        <taxon>Glomeromycetes</taxon>
        <taxon>Diversisporales</taxon>
        <taxon>Gigasporaceae</taxon>
        <taxon>Gigaspora</taxon>
    </lineage>
</organism>
<dbReference type="GO" id="GO:0004523">
    <property type="term" value="F:RNA-DNA hybrid ribonuclease activity"/>
    <property type="evidence" value="ECO:0007669"/>
    <property type="project" value="InterPro"/>
</dbReference>
<reference evidence="2 3" key="1">
    <citation type="submission" date="2018-06" db="EMBL/GenBank/DDBJ databases">
        <title>Comparative genomics reveals the genomic features of Rhizophagus irregularis, R. cerebriforme, R. diaphanum and Gigaspora rosea, and their symbiotic lifestyle signature.</title>
        <authorList>
            <person name="Morin E."/>
            <person name="San Clemente H."/>
            <person name="Chen E.C.H."/>
            <person name="De La Providencia I."/>
            <person name="Hainaut M."/>
            <person name="Kuo A."/>
            <person name="Kohler A."/>
            <person name="Murat C."/>
            <person name="Tang N."/>
            <person name="Roy S."/>
            <person name="Loubradou J."/>
            <person name="Henrissat B."/>
            <person name="Grigoriev I.V."/>
            <person name="Corradi N."/>
            <person name="Roux C."/>
            <person name="Martin F.M."/>
        </authorList>
    </citation>
    <scope>NUCLEOTIDE SEQUENCE [LARGE SCALE GENOMIC DNA]</scope>
    <source>
        <strain evidence="2 3">DAOM 194757</strain>
    </source>
</reference>
<dbReference type="Proteomes" id="UP000266673">
    <property type="component" value="Unassembled WGS sequence"/>
</dbReference>
<evidence type="ECO:0000259" key="1">
    <source>
        <dbReference type="PROSITE" id="PS50879"/>
    </source>
</evidence>
<dbReference type="GO" id="GO:0003676">
    <property type="term" value="F:nucleic acid binding"/>
    <property type="evidence" value="ECO:0007669"/>
    <property type="project" value="InterPro"/>
</dbReference>
<dbReference type="InterPro" id="IPR012337">
    <property type="entry name" value="RNaseH-like_sf"/>
</dbReference>
<dbReference type="InterPro" id="IPR036397">
    <property type="entry name" value="RNaseH_sf"/>
</dbReference>
<dbReference type="PROSITE" id="PS50879">
    <property type="entry name" value="RNASE_H_1"/>
    <property type="match status" value="1"/>
</dbReference>
<dbReference type="InterPro" id="IPR002156">
    <property type="entry name" value="RNaseH_domain"/>
</dbReference>
<dbReference type="AlphaFoldDB" id="A0A397U2Z7"/>
<evidence type="ECO:0000313" key="2">
    <source>
        <dbReference type="EMBL" id="RIB04041.1"/>
    </source>
</evidence>
<comment type="caution">
    <text evidence="2">The sequence shown here is derived from an EMBL/GenBank/DDBJ whole genome shotgun (WGS) entry which is preliminary data.</text>
</comment>
<gene>
    <name evidence="2" type="ORF">C2G38_2121577</name>
</gene>
<feature type="non-terminal residue" evidence="2">
    <location>
        <position position="137"/>
    </location>
</feature>
<dbReference type="SUPFAM" id="SSF53098">
    <property type="entry name" value="Ribonuclease H-like"/>
    <property type="match status" value="1"/>
</dbReference>
<protein>
    <recommendedName>
        <fullName evidence="1">RNase H type-1 domain-containing protein</fullName>
    </recommendedName>
</protein>
<keyword evidence="3" id="KW-1185">Reference proteome</keyword>
<dbReference type="OrthoDB" id="2447560at2759"/>
<proteinExistence type="predicted"/>
<evidence type="ECO:0000313" key="3">
    <source>
        <dbReference type="Proteomes" id="UP000266673"/>
    </source>
</evidence>
<feature type="domain" description="RNase H type-1" evidence="1">
    <location>
        <begin position="1"/>
        <end position="63"/>
    </location>
</feature>
<accession>A0A397U2Z7</accession>
<dbReference type="Pfam" id="PF00075">
    <property type="entry name" value="RNase_H"/>
    <property type="match status" value="1"/>
</dbReference>
<name>A0A397U2Z7_9GLOM</name>
<sequence length="137" mass="16066">MIKKVLCNQRTPRISKLKNGSILAMIESLIKCKEIDINFVKVKGHSGVYFNEQVDKLAKEGCKDGEVISWNIEWSKLVRVVPRWNQYIIDTPIRGLIDSITNLYYSVEWLHTSSIEYLESKNSIESEIDWKEIWQNF</sequence>
<dbReference type="Gene3D" id="3.30.420.10">
    <property type="entry name" value="Ribonuclease H-like superfamily/Ribonuclease H"/>
    <property type="match status" value="1"/>
</dbReference>
<dbReference type="EMBL" id="QKWP01002267">
    <property type="protein sequence ID" value="RIB04041.1"/>
    <property type="molecule type" value="Genomic_DNA"/>
</dbReference>